<dbReference type="Pfam" id="PF07852">
    <property type="entry name" value="DUF1642"/>
    <property type="match status" value="1"/>
</dbReference>
<dbReference type="EMBL" id="JABZYP010000003">
    <property type="protein sequence ID" value="MBF1712424.1"/>
    <property type="molecule type" value="Genomic_DNA"/>
</dbReference>
<evidence type="ECO:0000313" key="2">
    <source>
        <dbReference type="Proteomes" id="UP000721045"/>
    </source>
</evidence>
<accession>A0A930RBW3</accession>
<organism evidence="1 2">
    <name type="scientific">Streptococcus intermedius</name>
    <dbReference type="NCBI Taxonomy" id="1338"/>
    <lineage>
        <taxon>Bacteria</taxon>
        <taxon>Bacillati</taxon>
        <taxon>Bacillota</taxon>
        <taxon>Bacilli</taxon>
        <taxon>Lactobacillales</taxon>
        <taxon>Streptococcaceae</taxon>
        <taxon>Streptococcus</taxon>
        <taxon>Streptococcus anginosus group</taxon>
    </lineage>
</organism>
<protein>
    <submittedName>
        <fullName evidence="1">DUF1642 domain-containing protein</fullName>
    </submittedName>
</protein>
<dbReference type="AlphaFoldDB" id="A0A930RBW3"/>
<dbReference type="InterPro" id="IPR012865">
    <property type="entry name" value="DUF1642"/>
</dbReference>
<evidence type="ECO:0000313" key="1">
    <source>
        <dbReference type="EMBL" id="MBF1712424.1"/>
    </source>
</evidence>
<proteinExistence type="predicted"/>
<reference evidence="1" key="1">
    <citation type="submission" date="2020-04" db="EMBL/GenBank/DDBJ databases">
        <title>Deep metagenomics examines the oral microbiome during advanced dental caries in children, revealing novel taxa and co-occurrences with host molecules.</title>
        <authorList>
            <person name="Baker J.L."/>
            <person name="Morton J.T."/>
            <person name="Dinis M."/>
            <person name="Alvarez R."/>
            <person name="Tran N.C."/>
            <person name="Knight R."/>
            <person name="Edlund A."/>
        </authorList>
    </citation>
    <scope>NUCLEOTIDE SEQUENCE</scope>
    <source>
        <strain evidence="1">JCVI_23_bin.22</strain>
    </source>
</reference>
<comment type="caution">
    <text evidence="1">The sequence shown here is derived from an EMBL/GenBank/DDBJ whole genome shotgun (WGS) entry which is preliminary data.</text>
</comment>
<name>A0A930RBW3_STRIT</name>
<gene>
    <name evidence="1" type="ORF">HXO88_01590</name>
</gene>
<sequence length="64" mass="7692">MKTKTVIPKHVAEWIERCKENELTINQALYRSPKFTEDTYKCIDWALLNQDLFISAWFHGYKID</sequence>
<dbReference type="Proteomes" id="UP000721045">
    <property type="component" value="Unassembled WGS sequence"/>
</dbReference>